<protein>
    <recommendedName>
        <fullName evidence="4 5">Small ribosomal subunit protein bS21</fullName>
    </recommendedName>
</protein>
<dbReference type="GO" id="GO:0006412">
    <property type="term" value="P:translation"/>
    <property type="evidence" value="ECO:0007669"/>
    <property type="project" value="UniProtKB-UniRule"/>
</dbReference>
<evidence type="ECO:0000256" key="2">
    <source>
        <dbReference type="ARBA" id="ARBA00022980"/>
    </source>
</evidence>
<dbReference type="NCBIfam" id="TIGR00030">
    <property type="entry name" value="S21p"/>
    <property type="match status" value="1"/>
</dbReference>
<evidence type="ECO:0000256" key="4">
    <source>
        <dbReference type="ARBA" id="ARBA00035135"/>
    </source>
</evidence>
<dbReference type="GO" id="GO:0003735">
    <property type="term" value="F:structural constituent of ribosome"/>
    <property type="evidence" value="ECO:0007669"/>
    <property type="project" value="InterPro"/>
</dbReference>
<dbReference type="GO" id="GO:0005840">
    <property type="term" value="C:ribosome"/>
    <property type="evidence" value="ECO:0007669"/>
    <property type="project" value="UniProtKB-KW"/>
</dbReference>
<evidence type="ECO:0000313" key="8">
    <source>
        <dbReference type="EMBL" id="BBO23433.1"/>
    </source>
</evidence>
<dbReference type="HAMAP" id="MF_00358">
    <property type="entry name" value="Ribosomal_bS21"/>
    <property type="match status" value="1"/>
</dbReference>
<accession>A0A809R775</accession>
<dbReference type="KEGG" id="npy:NPRO_10280"/>
<dbReference type="EMBL" id="AP021858">
    <property type="protein sequence ID" value="BBO23433.1"/>
    <property type="molecule type" value="Genomic_DNA"/>
</dbReference>
<dbReference type="AlphaFoldDB" id="A0A809R775"/>
<evidence type="ECO:0000256" key="7">
    <source>
        <dbReference type="SAM" id="MobiDB-lite"/>
    </source>
</evidence>
<dbReference type="Pfam" id="PF01165">
    <property type="entry name" value="Ribosomal_S21"/>
    <property type="match status" value="1"/>
</dbReference>
<organism evidence="8 9">
    <name type="scientific">Candidatus Nitrosymbiomonas proteolyticus</name>
    <dbReference type="NCBI Taxonomy" id="2608984"/>
    <lineage>
        <taxon>Bacteria</taxon>
        <taxon>Bacillati</taxon>
        <taxon>Armatimonadota</taxon>
        <taxon>Armatimonadota incertae sedis</taxon>
        <taxon>Candidatus Nitrosymbiomonas</taxon>
    </lineage>
</organism>
<dbReference type="Gene3D" id="1.20.5.1150">
    <property type="entry name" value="Ribosomal protein S8"/>
    <property type="match status" value="1"/>
</dbReference>
<evidence type="ECO:0000256" key="3">
    <source>
        <dbReference type="ARBA" id="ARBA00023274"/>
    </source>
</evidence>
<keyword evidence="3 5" id="KW-0687">Ribonucleoprotein</keyword>
<keyword evidence="2 5" id="KW-0689">Ribosomal protein</keyword>
<proteinExistence type="inferred from homology"/>
<feature type="compositionally biased region" description="Basic residues" evidence="7">
    <location>
        <begin position="43"/>
        <end position="56"/>
    </location>
</feature>
<reference evidence="8" key="1">
    <citation type="journal article" name="DNA Res.">
        <title>The physiological potential of anammox bacteria as revealed by their core genome structure.</title>
        <authorList>
            <person name="Okubo T."/>
            <person name="Toyoda A."/>
            <person name="Fukuhara K."/>
            <person name="Uchiyama I."/>
            <person name="Harigaya Y."/>
            <person name="Kuroiwa M."/>
            <person name="Suzuki T."/>
            <person name="Murakami Y."/>
            <person name="Suwa Y."/>
            <person name="Takami H."/>
        </authorList>
    </citation>
    <scope>NUCLEOTIDE SEQUENCE</scope>
    <source>
        <strain evidence="8">317325-2</strain>
    </source>
</reference>
<evidence type="ECO:0000313" key="9">
    <source>
        <dbReference type="Proteomes" id="UP000662873"/>
    </source>
</evidence>
<evidence type="ECO:0000256" key="1">
    <source>
        <dbReference type="ARBA" id="ARBA00006640"/>
    </source>
</evidence>
<evidence type="ECO:0000256" key="6">
    <source>
        <dbReference type="RuleBase" id="RU000667"/>
    </source>
</evidence>
<dbReference type="GO" id="GO:1990904">
    <property type="term" value="C:ribonucleoprotein complex"/>
    <property type="evidence" value="ECO:0007669"/>
    <property type="project" value="UniProtKB-KW"/>
</dbReference>
<gene>
    <name evidence="5" type="primary">rpsU</name>
    <name evidence="8" type="ORF">NPRO_10280</name>
</gene>
<dbReference type="InterPro" id="IPR001911">
    <property type="entry name" value="Ribosomal_bS21"/>
</dbReference>
<comment type="similarity">
    <text evidence="1 5 6">Belongs to the bacterial ribosomal protein bS21 family.</text>
</comment>
<sequence length="56" mass="6728">MVYVTVQSNESIDAALKRFNLKLQQSGILRDLKEHSAYEKPSEKRRRAKRRRQLRQ</sequence>
<feature type="region of interest" description="Disordered" evidence="7">
    <location>
        <begin position="34"/>
        <end position="56"/>
    </location>
</feature>
<evidence type="ECO:0000256" key="5">
    <source>
        <dbReference type="HAMAP-Rule" id="MF_00358"/>
    </source>
</evidence>
<dbReference type="InterPro" id="IPR038380">
    <property type="entry name" value="Ribosomal_bS21_sf"/>
</dbReference>
<name>A0A809R775_9BACT</name>
<dbReference type="PRINTS" id="PR00976">
    <property type="entry name" value="RIBOSOMALS21"/>
</dbReference>
<dbReference type="Proteomes" id="UP000662873">
    <property type="component" value="Chromosome"/>
</dbReference>